<comment type="caution">
    <text evidence="2">The sequence shown here is derived from an EMBL/GenBank/DDBJ whole genome shotgun (WGS) entry which is preliminary data.</text>
</comment>
<reference evidence="2 3" key="1">
    <citation type="journal article" date="2020" name="Phytopathology">
        <title>Genome Sequence Resources of Colletotrichum truncatum, C. plurivorum, C. musicola, and C. sojae: Four Species Pathogenic to Soybean (Glycine max).</title>
        <authorList>
            <person name="Rogerio F."/>
            <person name="Boufleur T.R."/>
            <person name="Ciampi-Guillardi M."/>
            <person name="Sukno S.A."/>
            <person name="Thon M.R."/>
            <person name="Massola Junior N.S."/>
            <person name="Baroncelli R."/>
        </authorList>
    </citation>
    <scope>NUCLEOTIDE SEQUENCE [LARGE SCALE GENOMIC DNA]</scope>
    <source>
        <strain evidence="2 3">LFN0009</strain>
    </source>
</reference>
<proteinExistence type="predicted"/>
<evidence type="ECO:0000256" key="1">
    <source>
        <dbReference type="SAM" id="MobiDB-lite"/>
    </source>
</evidence>
<dbReference type="InterPro" id="IPR011990">
    <property type="entry name" value="TPR-like_helical_dom_sf"/>
</dbReference>
<dbReference type="AlphaFoldDB" id="A0A8H6IXH7"/>
<name>A0A8H6IXH7_9PEZI</name>
<evidence type="ECO:0000313" key="3">
    <source>
        <dbReference type="Proteomes" id="UP000652219"/>
    </source>
</evidence>
<gene>
    <name evidence="2" type="ORF">CSOJ01_11515</name>
</gene>
<sequence length="684" mass="76620">MAGEGVPRSGRIGPEDPAPWSNISAIKFEQGGHASALKDLEKALSLSSSEPDDGPKKQKLLTRMAKCHLHSLSLKDAEQAAKSLADDASGKELREALDGLQKTWSASPEETRAQVVHKLKQWSQSLGDNYAPKKIRPAVLKKFNKAEQQRKMAFGDDSDKTQTEQAHRDFRDFGVVFANDVFLGRREPGLPALLADYRAGRPGAKEKFENHIDTKWQTNPTVLDMDYEPRRANIITPGEPVDLTPSTEWDPMALVKAVAPPSEKNPMADGFASLERFFEHLALSNMVLADRVDFELIAGDMADILERIQHNSLPHRALKPKEKDGLDPTRFPRQYDLIHMSNIPDYVGGPLTALVYGGPLLREDRPANLRFNNLINPPMFQTHEHFLSEYVLMHDAGQLKDHFGLVREKDPHAVPGSFTRMMGVTPFMTENYFIWGRSPGARCASKLMSRPALEHWLHSYLLKIVLPHRRPLGGDRPVLTPLNLTAFLRLVGMLHGVGYPAHWLSAILASVSAGSIMTTARPPRELKAEFTTLLSLWQRILPFGVAAPVPTPEEVRECSVTFDEVLGWHGRVPHFVLVFVNKSVLGDRKLVLPDLLQDDEEGDRSEVAARARESGLHVVTAFTYVTETKTAKFWMRGDVCDEVTQGESWEVCICREDSWEVLKETRMPASKGLQKLGSWTGRRR</sequence>
<protein>
    <submittedName>
        <fullName evidence="2">Tetratricopeptide</fullName>
    </submittedName>
</protein>
<dbReference type="EMBL" id="WIGN01000267">
    <property type="protein sequence ID" value="KAF6802552.1"/>
    <property type="molecule type" value="Genomic_DNA"/>
</dbReference>
<accession>A0A8H6IXH7</accession>
<organism evidence="2 3">
    <name type="scientific">Colletotrichum sojae</name>
    <dbReference type="NCBI Taxonomy" id="2175907"/>
    <lineage>
        <taxon>Eukaryota</taxon>
        <taxon>Fungi</taxon>
        <taxon>Dikarya</taxon>
        <taxon>Ascomycota</taxon>
        <taxon>Pezizomycotina</taxon>
        <taxon>Sordariomycetes</taxon>
        <taxon>Hypocreomycetidae</taxon>
        <taxon>Glomerellales</taxon>
        <taxon>Glomerellaceae</taxon>
        <taxon>Colletotrichum</taxon>
        <taxon>Colletotrichum orchidearum species complex</taxon>
    </lineage>
</organism>
<dbReference type="SUPFAM" id="SSF48452">
    <property type="entry name" value="TPR-like"/>
    <property type="match status" value="1"/>
</dbReference>
<feature type="region of interest" description="Disordered" evidence="1">
    <location>
        <begin position="1"/>
        <end position="21"/>
    </location>
</feature>
<keyword evidence="3" id="KW-1185">Reference proteome</keyword>
<dbReference type="Gene3D" id="1.25.40.10">
    <property type="entry name" value="Tetratricopeptide repeat domain"/>
    <property type="match status" value="1"/>
</dbReference>
<evidence type="ECO:0000313" key="2">
    <source>
        <dbReference type="EMBL" id="KAF6802552.1"/>
    </source>
</evidence>
<dbReference type="Proteomes" id="UP000652219">
    <property type="component" value="Unassembled WGS sequence"/>
</dbReference>